<dbReference type="AlphaFoldDB" id="M5DP65"/>
<dbReference type="HOGENOM" id="CLU_784834_0_0_6"/>
<evidence type="ECO:0000259" key="1">
    <source>
        <dbReference type="Pfam" id="PF10124"/>
    </source>
</evidence>
<reference evidence="2 3" key="1">
    <citation type="journal article" date="2013" name="Genome Announc.">
        <title>Genome Sequence of Thalassolituus oleivorans MIL-1 (DSM 14913T).</title>
        <authorList>
            <person name="Golyshin P.N."/>
            <person name="Werner J."/>
            <person name="Chernikova T.N."/>
            <person name="Tran H."/>
            <person name="Ferrer M."/>
            <person name="Yakimov M.M."/>
            <person name="Teeling H."/>
            <person name="Golyshina O.V."/>
        </authorList>
    </citation>
    <scope>NUCLEOTIDE SEQUENCE [LARGE SCALE GENOMIC DNA]</scope>
    <source>
        <strain evidence="2 3">MIL-1</strain>
    </source>
</reference>
<accession>M5DP65</accession>
<dbReference type="InterPro" id="IPR018774">
    <property type="entry name" value="Phage_Mu_GpT"/>
</dbReference>
<proteinExistence type="predicted"/>
<dbReference type="KEGG" id="tol:TOL_0493"/>
<keyword evidence="3" id="KW-1185">Reference proteome</keyword>
<gene>
    <name evidence="2" type="ORF">TOL_0493</name>
</gene>
<protein>
    <submittedName>
        <fullName evidence="2">Mu-like prophage major head subunit gpT</fullName>
    </submittedName>
</protein>
<dbReference type="Pfam" id="PF10124">
    <property type="entry name" value="Mu-like_gpT"/>
    <property type="match status" value="3"/>
</dbReference>
<dbReference type="EMBL" id="HF680312">
    <property type="protein sequence ID" value="CCU70932.1"/>
    <property type="molecule type" value="Genomic_DNA"/>
</dbReference>
<organism evidence="2 3">
    <name type="scientific">Thalassolituus oleivorans MIL-1</name>
    <dbReference type="NCBI Taxonomy" id="1298593"/>
    <lineage>
        <taxon>Bacteria</taxon>
        <taxon>Pseudomonadati</taxon>
        <taxon>Pseudomonadota</taxon>
        <taxon>Gammaproteobacteria</taxon>
        <taxon>Oceanospirillales</taxon>
        <taxon>Oceanospirillaceae</taxon>
        <taxon>Thalassolituus</taxon>
    </lineage>
</organism>
<evidence type="ECO:0000313" key="2">
    <source>
        <dbReference type="EMBL" id="CCU70932.1"/>
    </source>
</evidence>
<dbReference type="PATRIC" id="fig|1298593.3.peg.470"/>
<feature type="domain" description="Bacteriophage Mu GpT" evidence="1">
    <location>
        <begin position="164"/>
        <end position="231"/>
    </location>
</feature>
<sequence length="297" mass="32883">MLINIANLGQIFTNIKATFSKAYEATPSLWDKIAMKVTSTTSVEDYAWLNNFPKMREWIGEKFVKSLESNKYSLKNKPYEATIEVGKHAIADDQIGFIGPQAQGAGYSAKQWPDELVFDAVNKGTSTICHDGQYFFDTDHPVGDTSVSNKYNLALSIATQAAAIASYGAVRTAMKSQRDEEGRPLNVNPNVLLVSTNLDDTANALMTVDRLEDGKPNLYKGTAEVVVAPWLDDDTWYLLDTSKPVKPFVFQEREKPVMVSQTDIKSDAVFRTGMFLFGAEARGAAGYGFWQLAFKGK</sequence>
<dbReference type="Proteomes" id="UP000011866">
    <property type="component" value="Chromosome"/>
</dbReference>
<feature type="domain" description="Bacteriophage Mu GpT" evidence="1">
    <location>
        <begin position="233"/>
        <end position="296"/>
    </location>
</feature>
<dbReference type="RefSeq" id="WP_015485672.1">
    <property type="nucleotide sequence ID" value="NC_020888.1"/>
</dbReference>
<dbReference type="eggNOG" id="COG4397">
    <property type="taxonomic scope" value="Bacteria"/>
</dbReference>
<feature type="domain" description="Bacteriophage Mu GpT" evidence="1">
    <location>
        <begin position="10"/>
        <end position="149"/>
    </location>
</feature>
<name>M5DP65_9GAMM</name>
<evidence type="ECO:0000313" key="3">
    <source>
        <dbReference type="Proteomes" id="UP000011866"/>
    </source>
</evidence>
<dbReference type="GeneID" id="79175478"/>